<dbReference type="EMBL" id="MZ365055">
    <property type="protein sequence ID" value="QYB19294.1"/>
    <property type="molecule type" value="Genomic_DNA"/>
</dbReference>
<keyword evidence="1" id="KW-0812">Transmembrane</keyword>
<gene>
    <name evidence="2" type="primary">secG</name>
</gene>
<evidence type="ECO:0000313" key="2">
    <source>
        <dbReference type="EMBL" id="QYB19294.1"/>
    </source>
</evidence>
<feature type="transmembrane region" description="Helical" evidence="1">
    <location>
        <begin position="38"/>
        <end position="57"/>
    </location>
</feature>
<keyword evidence="1" id="KW-0472">Membrane</keyword>
<evidence type="ECO:0000256" key="1">
    <source>
        <dbReference type="SAM" id="Phobius"/>
    </source>
</evidence>
<dbReference type="AlphaFoldDB" id="A0A8F8X7P3"/>
<keyword evidence="2" id="KW-0934">Plastid</keyword>
<proteinExistence type="predicted"/>
<organism evidence="2">
    <name type="scientific">Climaconeis cf. scalaris</name>
    <dbReference type="NCBI Taxonomy" id="2846828"/>
    <lineage>
        <taxon>Eukaryota</taxon>
        <taxon>Sar</taxon>
        <taxon>Stramenopiles</taxon>
        <taxon>Ochrophyta</taxon>
        <taxon>Bacillariophyta</taxon>
        <taxon>Bacillariophyceae</taxon>
        <taxon>Bacillariophycidae</taxon>
        <taxon>Naviculales</taxon>
        <taxon>Berkeleyaceae</taxon>
        <taxon>Climaconeis</taxon>
    </lineage>
</organism>
<protein>
    <submittedName>
        <fullName evidence="2">Preprotein-translocase subunit g</fullName>
    </submittedName>
</protein>
<accession>A0A8F8X7P3</accession>
<sequence length="62" mass="7011">MLKLCEFILSIFLIIFILFRNSSETAGLIEKSKTTENFLLLLTCISILAYVVIALQLSNETN</sequence>
<reference evidence="2" key="1">
    <citation type="journal article" date="2021" name="Int. J. Mol. Sci.">
        <title>Extreme Enlargement of the Inverted Repeat Region in the Plastid Genomes of Diatoms from the Genus Climaconeis.</title>
        <authorList>
            <person name="Gastineau R."/>
            <person name="Davidovich N.A."/>
            <person name="Davidovich O.I."/>
            <person name="Lemieux C."/>
            <person name="Turmel M."/>
            <person name="Wrobel R.J."/>
            <person name="Witkowski A."/>
        </authorList>
    </citation>
    <scope>NUCLEOTIDE SEQUENCE</scope>
    <source>
        <strain evidence="2">SZCZ1889</strain>
    </source>
</reference>
<keyword evidence="1" id="KW-1133">Transmembrane helix</keyword>
<geneLocation type="plastid" evidence="2"/>
<name>A0A8F8X7P3_9STRA</name>